<evidence type="ECO:0000313" key="2">
    <source>
        <dbReference type="EMBL" id="KID56592.1"/>
    </source>
</evidence>
<dbReference type="AlphaFoldDB" id="A0A0C1QNI4"/>
<name>A0A0C1QNI4_9GAMM</name>
<accession>A0A0C1QNI4</accession>
<organism evidence="2 3">
    <name type="scientific">Pseudoalteromonas luteoviolacea</name>
    <dbReference type="NCBI Taxonomy" id="43657"/>
    <lineage>
        <taxon>Bacteria</taxon>
        <taxon>Pseudomonadati</taxon>
        <taxon>Pseudomonadota</taxon>
        <taxon>Gammaproteobacteria</taxon>
        <taxon>Alteromonadales</taxon>
        <taxon>Pseudoalteromonadaceae</taxon>
        <taxon>Pseudoalteromonas</taxon>
    </lineage>
</organism>
<protein>
    <recommendedName>
        <fullName evidence="1">Imm33-like domain-containing protein</fullName>
    </recommendedName>
</protein>
<dbReference type="OrthoDB" id="7063432at2"/>
<evidence type="ECO:0000313" key="3">
    <source>
        <dbReference type="Proteomes" id="UP000031327"/>
    </source>
</evidence>
<dbReference type="RefSeq" id="WP_039609660.1">
    <property type="nucleotide sequence ID" value="NZ_JWIC01000006.1"/>
</dbReference>
<gene>
    <name evidence="2" type="ORF">JF50_11695</name>
</gene>
<feature type="domain" description="Imm33-like" evidence="1">
    <location>
        <begin position="3"/>
        <end position="104"/>
    </location>
</feature>
<dbReference type="Pfam" id="PF24719">
    <property type="entry name" value="Imm33-like"/>
    <property type="match status" value="1"/>
</dbReference>
<sequence>MTNQREICSKFKAEYVPCFKSDKLGIAIETIGKQPINGLRHKAENGTCGWYIWCGEALPNDPDFFKPLHVSHVNQYLPQVLPYLSLPPGHRFLLADGYEDVWQDLKLLGI</sequence>
<reference evidence="2 3" key="1">
    <citation type="submission" date="2014-12" db="EMBL/GenBank/DDBJ databases">
        <title>Draft Genome Sequence of Pseudoalteromonas luteoviolacea HI1.</title>
        <authorList>
            <person name="Asahina A.Y."/>
            <person name="Hadfield M.G."/>
        </authorList>
    </citation>
    <scope>NUCLEOTIDE SEQUENCE [LARGE SCALE GENOMIC DNA]</scope>
    <source>
        <strain evidence="2 3">HI1</strain>
    </source>
</reference>
<proteinExistence type="predicted"/>
<dbReference type="Proteomes" id="UP000031327">
    <property type="component" value="Unassembled WGS sequence"/>
</dbReference>
<evidence type="ECO:0000259" key="1">
    <source>
        <dbReference type="Pfam" id="PF24719"/>
    </source>
</evidence>
<dbReference type="InterPro" id="IPR056509">
    <property type="entry name" value="Imm33-like"/>
</dbReference>
<comment type="caution">
    <text evidence="2">The sequence shown here is derived from an EMBL/GenBank/DDBJ whole genome shotgun (WGS) entry which is preliminary data.</text>
</comment>
<dbReference type="EMBL" id="JWIC01000006">
    <property type="protein sequence ID" value="KID56592.1"/>
    <property type="molecule type" value="Genomic_DNA"/>
</dbReference>